<dbReference type="AlphaFoldDB" id="A0A1H2RXB7"/>
<feature type="region of interest" description="Disordered" evidence="1">
    <location>
        <begin position="1"/>
        <end position="30"/>
    </location>
</feature>
<protein>
    <submittedName>
        <fullName evidence="2">Uncharacterized protein</fullName>
    </submittedName>
</protein>
<evidence type="ECO:0000313" key="2">
    <source>
        <dbReference type="EMBL" id="SDW24121.1"/>
    </source>
</evidence>
<evidence type="ECO:0000313" key="3">
    <source>
        <dbReference type="Proteomes" id="UP000198816"/>
    </source>
</evidence>
<accession>A0A1H2RXB7</accession>
<dbReference type="RefSeq" id="WP_093028247.1">
    <property type="nucleotide sequence ID" value="NZ_FNNZ01000002.1"/>
</dbReference>
<dbReference type="EMBL" id="FNNZ01000002">
    <property type="protein sequence ID" value="SDW24121.1"/>
    <property type="molecule type" value="Genomic_DNA"/>
</dbReference>
<dbReference type="Proteomes" id="UP000198816">
    <property type="component" value="Unassembled WGS sequence"/>
</dbReference>
<dbReference type="OrthoDB" id="7350441at2"/>
<evidence type="ECO:0000256" key="1">
    <source>
        <dbReference type="SAM" id="MobiDB-lite"/>
    </source>
</evidence>
<proteinExistence type="predicted"/>
<reference evidence="3" key="1">
    <citation type="submission" date="2016-10" db="EMBL/GenBank/DDBJ databases">
        <authorList>
            <person name="Varghese N."/>
            <person name="Submissions S."/>
        </authorList>
    </citation>
    <scope>NUCLEOTIDE SEQUENCE [LARGE SCALE GENOMIC DNA]</scope>
    <source>
        <strain evidence="3">DSM 217</strain>
    </source>
</reference>
<sequence>MIDEPFDPASPDLRATRLNPEAGAHPIPEDPREIAAALRASERVLAQYPYLLMRFGERGRRFADSDTAWLVTLVRHPPRRVNAQTAWLGEVLASRGIPRILLERHLVVLAEELRRVDTIRAEDADKLSVAAETLAARRRAWIEDAQLATIARSFEQRLDDTWRERLPNSAEMIVSAVADEADGLTEAVSSTLGWLTDAERFPPAWIAAVEGALAQARASLKRLK</sequence>
<keyword evidence="3" id="KW-1185">Reference proteome</keyword>
<organism evidence="2 3">
    <name type="scientific">Thiocapsa roseopersicina</name>
    <dbReference type="NCBI Taxonomy" id="1058"/>
    <lineage>
        <taxon>Bacteria</taxon>
        <taxon>Pseudomonadati</taxon>
        <taxon>Pseudomonadota</taxon>
        <taxon>Gammaproteobacteria</taxon>
        <taxon>Chromatiales</taxon>
        <taxon>Chromatiaceae</taxon>
        <taxon>Thiocapsa</taxon>
    </lineage>
</organism>
<dbReference type="STRING" id="1058.SAMN05421783_102212"/>
<name>A0A1H2RXB7_THIRO</name>
<gene>
    <name evidence="2" type="ORF">SAMN05421783_102212</name>
</gene>